<accession>A0ABN4TJA7</accession>
<evidence type="ECO:0000256" key="5">
    <source>
        <dbReference type="ARBA" id="ARBA00023136"/>
    </source>
</evidence>
<evidence type="ECO:0000256" key="6">
    <source>
        <dbReference type="SAM" id="Phobius"/>
    </source>
</evidence>
<proteinExistence type="inferred from homology"/>
<organism evidence="8 9">
    <name type="scientific">Cupriavidus malaysiensis</name>
    <dbReference type="NCBI Taxonomy" id="367825"/>
    <lineage>
        <taxon>Bacteria</taxon>
        <taxon>Pseudomonadati</taxon>
        <taxon>Pseudomonadota</taxon>
        <taxon>Betaproteobacteria</taxon>
        <taxon>Burkholderiales</taxon>
        <taxon>Burkholderiaceae</taxon>
        <taxon>Cupriavidus</taxon>
    </lineage>
</organism>
<feature type="transmembrane region" description="Helical" evidence="6">
    <location>
        <begin position="103"/>
        <end position="124"/>
    </location>
</feature>
<name>A0ABN4TJA7_9BURK</name>
<evidence type="ECO:0000256" key="1">
    <source>
        <dbReference type="ARBA" id="ARBA00004141"/>
    </source>
</evidence>
<comment type="similarity">
    <text evidence="2">Belongs to the GtrA family.</text>
</comment>
<evidence type="ECO:0000313" key="8">
    <source>
        <dbReference type="EMBL" id="AOZ05420.1"/>
    </source>
</evidence>
<evidence type="ECO:0000256" key="3">
    <source>
        <dbReference type="ARBA" id="ARBA00022692"/>
    </source>
</evidence>
<sequence>MHRLLRHPFLRFVLVGLSNTAVGFGTTWAALRLFGWGDAAANAIGYAIGFLWGFTWHRIWTFRHRGAVEQGLLRYGAVCAVAYAANLAVVLEVSRLLGSGQLLTQACGMVTYTTLAYAGARLYAFRAPAAT</sequence>
<feature type="transmembrane region" description="Helical" evidence="6">
    <location>
        <begin position="43"/>
        <end position="60"/>
    </location>
</feature>
<comment type="subcellular location">
    <subcellularLocation>
        <location evidence="1">Membrane</location>
        <topology evidence="1">Multi-pass membrane protein</topology>
    </subcellularLocation>
</comment>
<feature type="transmembrane region" description="Helical" evidence="6">
    <location>
        <begin position="12"/>
        <end position="31"/>
    </location>
</feature>
<dbReference type="EMBL" id="CP017754">
    <property type="protein sequence ID" value="AOZ05420.1"/>
    <property type="molecule type" value="Genomic_DNA"/>
</dbReference>
<dbReference type="InterPro" id="IPR051401">
    <property type="entry name" value="GtrA_CellWall_Glycosyl"/>
</dbReference>
<protein>
    <recommendedName>
        <fullName evidence="7">GtrA/DPMS transmembrane domain-containing protein</fullName>
    </recommendedName>
</protein>
<dbReference type="Proteomes" id="UP000177515">
    <property type="component" value="Chromosome 1"/>
</dbReference>
<dbReference type="RefSeq" id="WP_071011562.1">
    <property type="nucleotide sequence ID" value="NZ_CP017754.1"/>
</dbReference>
<feature type="domain" description="GtrA/DPMS transmembrane" evidence="7">
    <location>
        <begin position="11"/>
        <end position="125"/>
    </location>
</feature>
<evidence type="ECO:0000259" key="7">
    <source>
        <dbReference type="Pfam" id="PF04138"/>
    </source>
</evidence>
<keyword evidence="9" id="KW-1185">Reference proteome</keyword>
<reference evidence="8 9" key="1">
    <citation type="submission" date="2016-10" db="EMBL/GenBank/DDBJ databases">
        <title>Complete genome sequences of three Cupriavidus strains isolated from various Malaysian environments.</title>
        <authorList>
            <person name="Abdullah A.A.-A."/>
            <person name="Shafie N.A.H."/>
            <person name="Lau N.S."/>
        </authorList>
    </citation>
    <scope>NUCLEOTIDE SEQUENCE [LARGE SCALE GENOMIC DNA]</scope>
    <source>
        <strain evidence="8 9">USMAA1020</strain>
    </source>
</reference>
<dbReference type="Pfam" id="PF04138">
    <property type="entry name" value="GtrA_DPMS_TM"/>
    <property type="match status" value="1"/>
</dbReference>
<dbReference type="InterPro" id="IPR007267">
    <property type="entry name" value="GtrA_DPMS_TM"/>
</dbReference>
<feature type="transmembrane region" description="Helical" evidence="6">
    <location>
        <begin position="72"/>
        <end position="91"/>
    </location>
</feature>
<keyword evidence="5 6" id="KW-0472">Membrane</keyword>
<gene>
    <name evidence="8" type="ORF">BKK80_06075</name>
</gene>
<keyword evidence="4 6" id="KW-1133">Transmembrane helix</keyword>
<keyword evidence="3 6" id="KW-0812">Transmembrane</keyword>
<evidence type="ECO:0000256" key="4">
    <source>
        <dbReference type="ARBA" id="ARBA00022989"/>
    </source>
</evidence>
<evidence type="ECO:0000256" key="2">
    <source>
        <dbReference type="ARBA" id="ARBA00009399"/>
    </source>
</evidence>
<evidence type="ECO:0000313" key="9">
    <source>
        <dbReference type="Proteomes" id="UP000177515"/>
    </source>
</evidence>
<dbReference type="PANTHER" id="PTHR38459">
    <property type="entry name" value="PROPHAGE BACTOPRENOL-LINKED GLUCOSE TRANSLOCASE HOMOLOG"/>
    <property type="match status" value="1"/>
</dbReference>
<dbReference type="PANTHER" id="PTHR38459:SF1">
    <property type="entry name" value="PROPHAGE BACTOPRENOL-LINKED GLUCOSE TRANSLOCASE HOMOLOG"/>
    <property type="match status" value="1"/>
</dbReference>